<feature type="domain" description="ABC transporter" evidence="7">
    <location>
        <begin position="353"/>
        <end position="597"/>
    </location>
</feature>
<dbReference type="GO" id="GO:0015833">
    <property type="term" value="P:peptide transport"/>
    <property type="evidence" value="ECO:0007669"/>
    <property type="project" value="InterPro"/>
</dbReference>
<evidence type="ECO:0000256" key="6">
    <source>
        <dbReference type="ARBA" id="ARBA00023136"/>
    </source>
</evidence>
<dbReference type="InterPro" id="IPR017871">
    <property type="entry name" value="ABC_transporter-like_CS"/>
</dbReference>
<dbReference type="InterPro" id="IPR003439">
    <property type="entry name" value="ABC_transporter-like_ATP-bd"/>
</dbReference>
<evidence type="ECO:0000259" key="7">
    <source>
        <dbReference type="PROSITE" id="PS50893"/>
    </source>
</evidence>
<sequence>MSTTPTLEFRDLEVAYTVRGIDREVVRKVSFSIAPGEAYGLVGESGCGKSTAAFAAMRYLPRNGKITGGSILFEGQDIVGMSAGEINKLRQSAISMVYQNPATALNPTIRIGEQVAEVFELQGFSKSEALAKVEEALVKVQIADPTKVMRRYAHQLSGGMAQRVVIAMALASNPRLLVMDEPTTGLDATVEAEVLDLVRKLRKESGTAVLFISHNLGVIRHMCDRVGVLYAGALVEQGATEDLFSNPSHPYTVGLLRCIPRGGLHKNTDRLDTIPGTPPALGTHFSGCVFADRCALVEDKCRTTQPEMVSVGQSHVARCFHTNTAGSMPRAIDTVTVSVSQNPNRATTGTRLLDVDHLSKAFTQDGNAVHVVNDVSLQVGVGETLGLVGESGAGKTTIAKLILGLYGSDSGSHVVLDGKDLAGTLNKRDVKDVGAMQIVFQNPDQALNRRHSVTRIVGRAVQKLRGLSADASTDRAHELLSGMRVEATLHSARPVQLSGGLKQRVAISRAFAGAPQLVVCDEPTSALDVSVQATILNLLVDLQKQDGTSFIFISHDLGVVRYISDKIAVLYLGRVVEFGESNRVFQGPHHPYTEALLSSVPNIDGSIRKRIPLTGVIPSPSNPPTGCVLHPRCPRMAGSGVEHLCSSVEPALTEVEPGHFMRCHIPLDQLRTVQI</sequence>
<dbReference type="PANTHER" id="PTHR43297">
    <property type="entry name" value="OLIGOPEPTIDE TRANSPORT ATP-BINDING PROTEIN APPD"/>
    <property type="match status" value="1"/>
</dbReference>
<proteinExistence type="predicted"/>
<dbReference type="Gene3D" id="3.40.50.300">
    <property type="entry name" value="P-loop containing nucleotide triphosphate hydrolases"/>
    <property type="match status" value="2"/>
</dbReference>
<dbReference type="PROSITE" id="PS50893">
    <property type="entry name" value="ABC_TRANSPORTER_2"/>
    <property type="match status" value="2"/>
</dbReference>
<name>A0A6J7FPY1_9ZZZZ</name>
<dbReference type="PROSITE" id="PS00211">
    <property type="entry name" value="ABC_TRANSPORTER_1"/>
    <property type="match status" value="1"/>
</dbReference>
<accession>A0A6J7FPY1</accession>
<evidence type="ECO:0000313" key="8">
    <source>
        <dbReference type="EMBL" id="CAB4894179.1"/>
    </source>
</evidence>
<dbReference type="InterPro" id="IPR027417">
    <property type="entry name" value="P-loop_NTPase"/>
</dbReference>
<keyword evidence="3" id="KW-1003">Cell membrane</keyword>
<dbReference type="EMBL" id="CAFBMJ010000012">
    <property type="protein sequence ID" value="CAB4894179.1"/>
    <property type="molecule type" value="Genomic_DNA"/>
</dbReference>
<dbReference type="GO" id="GO:0005524">
    <property type="term" value="F:ATP binding"/>
    <property type="evidence" value="ECO:0007669"/>
    <property type="project" value="UniProtKB-KW"/>
</dbReference>
<dbReference type="InterPro" id="IPR003593">
    <property type="entry name" value="AAA+_ATPase"/>
</dbReference>
<dbReference type="NCBIfam" id="NF008453">
    <property type="entry name" value="PRK11308.1"/>
    <property type="match status" value="2"/>
</dbReference>
<organism evidence="8">
    <name type="scientific">freshwater metagenome</name>
    <dbReference type="NCBI Taxonomy" id="449393"/>
    <lineage>
        <taxon>unclassified sequences</taxon>
        <taxon>metagenomes</taxon>
        <taxon>ecological metagenomes</taxon>
    </lineage>
</organism>
<gene>
    <name evidence="8" type="ORF">UFOPK3573_00295</name>
    <name evidence="9" type="ORF">UFOPK3879_00330</name>
</gene>
<comment type="subcellular location">
    <subcellularLocation>
        <location evidence="1">Cell membrane</location>
        <topology evidence="1">Peripheral membrane protein</topology>
    </subcellularLocation>
</comment>
<keyword evidence="2" id="KW-0813">Transport</keyword>
<protein>
    <submittedName>
        <fullName evidence="8">Unannotated protein</fullName>
    </submittedName>
</protein>
<dbReference type="Pfam" id="PF00005">
    <property type="entry name" value="ABC_tran"/>
    <property type="match status" value="2"/>
</dbReference>
<feature type="domain" description="ABC transporter" evidence="7">
    <location>
        <begin position="7"/>
        <end position="256"/>
    </location>
</feature>
<reference evidence="8" key="1">
    <citation type="submission" date="2020-05" db="EMBL/GenBank/DDBJ databases">
        <authorList>
            <person name="Chiriac C."/>
            <person name="Salcher M."/>
            <person name="Ghai R."/>
            <person name="Kavagutti S V."/>
        </authorList>
    </citation>
    <scope>NUCLEOTIDE SEQUENCE</scope>
</reference>
<evidence type="ECO:0000256" key="4">
    <source>
        <dbReference type="ARBA" id="ARBA00022741"/>
    </source>
</evidence>
<dbReference type="SMART" id="SM00382">
    <property type="entry name" value="AAA"/>
    <property type="match status" value="2"/>
</dbReference>
<dbReference type="AlphaFoldDB" id="A0A6J7FPY1"/>
<keyword evidence="5" id="KW-0067">ATP-binding</keyword>
<dbReference type="SUPFAM" id="SSF52540">
    <property type="entry name" value="P-loop containing nucleoside triphosphate hydrolases"/>
    <property type="match status" value="2"/>
</dbReference>
<keyword evidence="6" id="KW-0472">Membrane</keyword>
<evidence type="ECO:0000256" key="5">
    <source>
        <dbReference type="ARBA" id="ARBA00022840"/>
    </source>
</evidence>
<evidence type="ECO:0000256" key="1">
    <source>
        <dbReference type="ARBA" id="ARBA00004202"/>
    </source>
</evidence>
<dbReference type="CDD" id="cd03257">
    <property type="entry name" value="ABC_NikE_OppD_transporters"/>
    <property type="match status" value="2"/>
</dbReference>
<keyword evidence="4" id="KW-0547">Nucleotide-binding</keyword>
<evidence type="ECO:0000256" key="3">
    <source>
        <dbReference type="ARBA" id="ARBA00022475"/>
    </source>
</evidence>
<dbReference type="PANTHER" id="PTHR43297:SF2">
    <property type="entry name" value="DIPEPTIDE TRANSPORT ATP-BINDING PROTEIN DPPD"/>
    <property type="match status" value="1"/>
</dbReference>
<dbReference type="InterPro" id="IPR050388">
    <property type="entry name" value="ABC_Ni/Peptide_Import"/>
</dbReference>
<evidence type="ECO:0000313" key="9">
    <source>
        <dbReference type="EMBL" id="CAB4956995.1"/>
    </source>
</evidence>
<evidence type="ECO:0000256" key="2">
    <source>
        <dbReference type="ARBA" id="ARBA00022448"/>
    </source>
</evidence>
<dbReference type="NCBIfam" id="TIGR01727">
    <property type="entry name" value="oligo_HPY"/>
    <property type="match status" value="2"/>
</dbReference>
<dbReference type="FunFam" id="3.40.50.300:FF:000016">
    <property type="entry name" value="Oligopeptide ABC transporter ATP-binding component"/>
    <property type="match status" value="1"/>
</dbReference>
<dbReference type="InterPro" id="IPR013563">
    <property type="entry name" value="Oligopep_ABC_C"/>
</dbReference>
<dbReference type="EMBL" id="CAFBNR010000010">
    <property type="protein sequence ID" value="CAB4956995.1"/>
    <property type="molecule type" value="Genomic_DNA"/>
</dbReference>
<dbReference type="GO" id="GO:0005886">
    <property type="term" value="C:plasma membrane"/>
    <property type="evidence" value="ECO:0007669"/>
    <property type="project" value="UniProtKB-SubCell"/>
</dbReference>
<dbReference type="GO" id="GO:0016887">
    <property type="term" value="F:ATP hydrolysis activity"/>
    <property type="evidence" value="ECO:0007669"/>
    <property type="project" value="InterPro"/>
</dbReference>
<dbReference type="Pfam" id="PF08352">
    <property type="entry name" value="oligo_HPY"/>
    <property type="match status" value="2"/>
</dbReference>